<protein>
    <submittedName>
        <fullName evidence="2">Uncharacterized protein</fullName>
    </submittedName>
</protein>
<gene>
    <name evidence="2" type="ORF">GCM10011505_46800</name>
</gene>
<feature type="transmembrane region" description="Helical" evidence="1">
    <location>
        <begin position="21"/>
        <end position="37"/>
    </location>
</feature>
<reference evidence="3" key="1">
    <citation type="journal article" date="2019" name="Int. J. Syst. Evol. Microbiol.">
        <title>The Global Catalogue of Microorganisms (GCM) 10K type strain sequencing project: providing services to taxonomists for standard genome sequencing and annotation.</title>
        <authorList>
            <consortium name="The Broad Institute Genomics Platform"/>
            <consortium name="The Broad Institute Genome Sequencing Center for Infectious Disease"/>
            <person name="Wu L."/>
            <person name="Ma J."/>
        </authorList>
    </citation>
    <scope>NUCLEOTIDE SEQUENCE [LARGE SCALE GENOMIC DNA]</scope>
    <source>
        <strain evidence="3">CGMCC 1.10188</strain>
    </source>
</reference>
<keyword evidence="1" id="KW-0472">Membrane</keyword>
<accession>A0ABQ1J8S8</accession>
<dbReference type="EMBL" id="BMDZ01000097">
    <property type="protein sequence ID" value="GGB60756.1"/>
    <property type="molecule type" value="Genomic_DNA"/>
</dbReference>
<proteinExistence type="predicted"/>
<organism evidence="2 3">
    <name type="scientific">Tistrella bauzanensis</name>
    <dbReference type="NCBI Taxonomy" id="657419"/>
    <lineage>
        <taxon>Bacteria</taxon>
        <taxon>Pseudomonadati</taxon>
        <taxon>Pseudomonadota</taxon>
        <taxon>Alphaproteobacteria</taxon>
        <taxon>Geminicoccales</taxon>
        <taxon>Geminicoccaceae</taxon>
        <taxon>Tistrella</taxon>
    </lineage>
</organism>
<keyword evidence="3" id="KW-1185">Reference proteome</keyword>
<comment type="caution">
    <text evidence="2">The sequence shown here is derived from an EMBL/GenBank/DDBJ whole genome shotgun (WGS) entry which is preliminary data.</text>
</comment>
<evidence type="ECO:0000313" key="2">
    <source>
        <dbReference type="EMBL" id="GGB60756.1"/>
    </source>
</evidence>
<sequence length="66" mass="7462">MRRWRVPNRWWRLSAAETVRWSGIGLLVAAAQAMLLSKGEINLPIGIFLIVGPVLVIASLFFKQRS</sequence>
<name>A0ABQ1J8S8_9PROT</name>
<dbReference type="Proteomes" id="UP000603352">
    <property type="component" value="Unassembled WGS sequence"/>
</dbReference>
<feature type="transmembrane region" description="Helical" evidence="1">
    <location>
        <begin position="43"/>
        <end position="62"/>
    </location>
</feature>
<keyword evidence="1" id="KW-0812">Transmembrane</keyword>
<evidence type="ECO:0000313" key="3">
    <source>
        <dbReference type="Proteomes" id="UP000603352"/>
    </source>
</evidence>
<evidence type="ECO:0000256" key="1">
    <source>
        <dbReference type="SAM" id="Phobius"/>
    </source>
</evidence>
<keyword evidence="1" id="KW-1133">Transmembrane helix</keyword>